<keyword evidence="10" id="KW-1185">Reference proteome</keyword>
<evidence type="ECO:0000256" key="5">
    <source>
        <dbReference type="ARBA" id="ARBA00022989"/>
    </source>
</evidence>
<dbReference type="InterPro" id="IPR020846">
    <property type="entry name" value="MFS_dom"/>
</dbReference>
<dbReference type="GO" id="GO:0005886">
    <property type="term" value="C:plasma membrane"/>
    <property type="evidence" value="ECO:0007669"/>
    <property type="project" value="UniProtKB-SubCell"/>
</dbReference>
<keyword evidence="6 7" id="KW-0472">Membrane</keyword>
<sequence>MSSMFRSLSERNYRIWFAGSLTSNVGTWMQRTAQAWIVLTELTDNDATALGVVMALQFGPQLLLAPYAGVIADRFSKRKVLIWTQSVMAVLALALGAIVTAGVAELWHVYVFALLLGCAASLDAPARQAFVSEVVGLKLLSNAVALNSASFNGARMVGPAVAGVLTVLIGAGPVILVNALTYLATIAALLAMRTSELLPAPPSKRGRGQIREGIRYVARRPDIVAVLVLVFLLGTFGLNFPIYTATMTTMEFGGGADSFGLLSSILAIGSLGGALLAAKRERARFRVLLSSSVFFALSCLAAALAPTFWLFAVALIPIGFTSLSAITTANALVQGSVEPSMRGRVLSLYMAIFLGGTPVGAPVMGWIVELFGPRAALLVGGASGAIGAMLAAWILHRAGAFRWRDRPWRNLDDPRADDPL</sequence>
<feature type="transmembrane region" description="Helical" evidence="7">
    <location>
        <begin position="258"/>
        <end position="278"/>
    </location>
</feature>
<accession>A0A7J5AYQ1</accession>
<dbReference type="Gene3D" id="1.20.1250.20">
    <property type="entry name" value="MFS general substrate transporter like domains"/>
    <property type="match status" value="1"/>
</dbReference>
<keyword evidence="5 7" id="KW-1133">Transmembrane helix</keyword>
<dbReference type="InterPro" id="IPR010290">
    <property type="entry name" value="TM_effector"/>
</dbReference>
<dbReference type="OrthoDB" id="9775268at2"/>
<comment type="subcellular location">
    <subcellularLocation>
        <location evidence="1">Cell membrane</location>
        <topology evidence="1">Multi-pass membrane protein</topology>
    </subcellularLocation>
</comment>
<feature type="domain" description="Major facilitator superfamily (MFS) profile" evidence="8">
    <location>
        <begin position="1"/>
        <end position="399"/>
    </location>
</feature>
<evidence type="ECO:0000256" key="4">
    <source>
        <dbReference type="ARBA" id="ARBA00022692"/>
    </source>
</evidence>
<name>A0A7J5AYQ1_9MICO</name>
<dbReference type="SUPFAM" id="SSF103473">
    <property type="entry name" value="MFS general substrate transporter"/>
    <property type="match status" value="1"/>
</dbReference>
<dbReference type="CDD" id="cd06173">
    <property type="entry name" value="MFS_MefA_like"/>
    <property type="match status" value="1"/>
</dbReference>
<dbReference type="InterPro" id="IPR036259">
    <property type="entry name" value="MFS_trans_sf"/>
</dbReference>
<dbReference type="GO" id="GO:0022857">
    <property type="term" value="F:transmembrane transporter activity"/>
    <property type="evidence" value="ECO:0007669"/>
    <property type="project" value="InterPro"/>
</dbReference>
<dbReference type="Proteomes" id="UP000490386">
    <property type="component" value="Unassembled WGS sequence"/>
</dbReference>
<dbReference type="AlphaFoldDB" id="A0A7J5AYQ1"/>
<feature type="transmembrane region" description="Helical" evidence="7">
    <location>
        <begin position="345"/>
        <end position="368"/>
    </location>
</feature>
<dbReference type="EMBL" id="WBJX01000005">
    <property type="protein sequence ID" value="KAB1636684.1"/>
    <property type="molecule type" value="Genomic_DNA"/>
</dbReference>
<keyword evidence="3" id="KW-1003">Cell membrane</keyword>
<dbReference type="PANTHER" id="PTHR23513">
    <property type="entry name" value="INTEGRAL MEMBRANE EFFLUX PROTEIN-RELATED"/>
    <property type="match status" value="1"/>
</dbReference>
<feature type="transmembrane region" description="Helical" evidence="7">
    <location>
        <begin position="156"/>
        <end position="176"/>
    </location>
</feature>
<proteinExistence type="predicted"/>
<protein>
    <submittedName>
        <fullName evidence="9">MFS transporter</fullName>
    </submittedName>
</protein>
<dbReference type="PROSITE" id="PS50850">
    <property type="entry name" value="MFS"/>
    <property type="match status" value="1"/>
</dbReference>
<reference evidence="9 10" key="1">
    <citation type="submission" date="2019-09" db="EMBL/GenBank/DDBJ databases">
        <title>Phylogeny of genus Pseudoclavibacter and closely related genus.</title>
        <authorList>
            <person name="Li Y."/>
        </authorList>
    </citation>
    <scope>NUCLEOTIDE SEQUENCE [LARGE SCALE GENOMIC DNA]</scope>
    <source>
        <strain evidence="9 10">THG-MD12</strain>
    </source>
</reference>
<keyword evidence="2" id="KW-0813">Transport</keyword>
<feature type="transmembrane region" description="Helical" evidence="7">
    <location>
        <begin position="374"/>
        <end position="395"/>
    </location>
</feature>
<gene>
    <name evidence="9" type="ORF">F8O03_13970</name>
</gene>
<feature type="transmembrane region" description="Helical" evidence="7">
    <location>
        <begin position="12"/>
        <end position="29"/>
    </location>
</feature>
<evidence type="ECO:0000313" key="10">
    <source>
        <dbReference type="Proteomes" id="UP000490386"/>
    </source>
</evidence>
<evidence type="ECO:0000256" key="1">
    <source>
        <dbReference type="ARBA" id="ARBA00004651"/>
    </source>
</evidence>
<comment type="caution">
    <text evidence="9">The sequence shown here is derived from an EMBL/GenBank/DDBJ whole genome shotgun (WGS) entry which is preliminary data.</text>
</comment>
<feature type="transmembrane region" description="Helical" evidence="7">
    <location>
        <begin position="80"/>
        <end position="101"/>
    </location>
</feature>
<evidence type="ECO:0000259" key="8">
    <source>
        <dbReference type="PROSITE" id="PS50850"/>
    </source>
</evidence>
<evidence type="ECO:0000313" key="9">
    <source>
        <dbReference type="EMBL" id="KAB1636684.1"/>
    </source>
</evidence>
<keyword evidence="4 7" id="KW-0812">Transmembrane</keyword>
<feature type="transmembrane region" description="Helical" evidence="7">
    <location>
        <begin position="49"/>
        <end position="68"/>
    </location>
</feature>
<feature type="transmembrane region" description="Helical" evidence="7">
    <location>
        <begin position="311"/>
        <end position="333"/>
    </location>
</feature>
<feature type="transmembrane region" description="Helical" evidence="7">
    <location>
        <begin position="285"/>
        <end position="305"/>
    </location>
</feature>
<evidence type="ECO:0000256" key="6">
    <source>
        <dbReference type="ARBA" id="ARBA00023136"/>
    </source>
</evidence>
<feature type="transmembrane region" description="Helical" evidence="7">
    <location>
        <begin position="223"/>
        <end position="246"/>
    </location>
</feature>
<dbReference type="Pfam" id="PF05977">
    <property type="entry name" value="MFS_3"/>
    <property type="match status" value="1"/>
</dbReference>
<organism evidence="9 10">
    <name type="scientific">Pseudoclavibacter terrae</name>
    <dbReference type="NCBI Taxonomy" id="1530195"/>
    <lineage>
        <taxon>Bacteria</taxon>
        <taxon>Bacillati</taxon>
        <taxon>Actinomycetota</taxon>
        <taxon>Actinomycetes</taxon>
        <taxon>Micrococcales</taxon>
        <taxon>Microbacteriaceae</taxon>
        <taxon>Pseudoclavibacter</taxon>
    </lineage>
</organism>
<evidence type="ECO:0000256" key="2">
    <source>
        <dbReference type="ARBA" id="ARBA00022448"/>
    </source>
</evidence>
<evidence type="ECO:0000256" key="7">
    <source>
        <dbReference type="SAM" id="Phobius"/>
    </source>
</evidence>
<evidence type="ECO:0000256" key="3">
    <source>
        <dbReference type="ARBA" id="ARBA00022475"/>
    </source>
</evidence>
<dbReference type="PANTHER" id="PTHR23513:SF11">
    <property type="entry name" value="STAPHYLOFERRIN A TRANSPORTER"/>
    <property type="match status" value="1"/>
</dbReference>